<sequence>MKTYILLLRGINVGGHRKIKMADLKLLLSSLDLKEICTYIQSGNVVFKSRETADALKGKIENKIEDHFGFEVKIYLTDFERFAKIYTKNPFINKNEEINKLYCTLLFESPEDSKIQALEAVESKDDVFIVQDEVLYFCYHNGYGKAKITNPFIEQKLKVNATTRNWKTMGKLMEMASE</sequence>
<evidence type="ECO:0000313" key="2">
    <source>
        <dbReference type="Proteomes" id="UP000183209"/>
    </source>
</evidence>
<accession>A0A1I6S7R9</accession>
<dbReference type="InterPro" id="IPR012545">
    <property type="entry name" value="DUF1697"/>
</dbReference>
<dbReference type="SUPFAM" id="SSF160379">
    <property type="entry name" value="SP0830-like"/>
    <property type="match status" value="1"/>
</dbReference>
<protein>
    <submittedName>
        <fullName evidence="1">Uncharacterized conserved protein, DUF1697 family</fullName>
    </submittedName>
</protein>
<gene>
    <name evidence="1" type="ORF">SAMN04487906_1462</name>
</gene>
<dbReference type="PIRSF" id="PIRSF008502">
    <property type="entry name" value="UCP008502"/>
    <property type="match status" value="1"/>
</dbReference>
<name>A0A1I6S7R9_9FLAO</name>
<dbReference type="AlphaFoldDB" id="A0A1I6S7R9"/>
<dbReference type="PANTHER" id="PTHR36439:SF1">
    <property type="entry name" value="DUF1697 DOMAIN-CONTAINING PROTEIN"/>
    <property type="match status" value="1"/>
</dbReference>
<proteinExistence type="predicted"/>
<evidence type="ECO:0000313" key="1">
    <source>
        <dbReference type="EMBL" id="SFS72972.1"/>
    </source>
</evidence>
<dbReference type="Gene3D" id="3.30.70.1260">
    <property type="entry name" value="bacterial protein sp0830 like"/>
    <property type="match status" value="1"/>
</dbReference>
<organism evidence="1 2">
    <name type="scientific">Zhouia amylolytica</name>
    <dbReference type="NCBI Taxonomy" id="376730"/>
    <lineage>
        <taxon>Bacteria</taxon>
        <taxon>Pseudomonadati</taxon>
        <taxon>Bacteroidota</taxon>
        <taxon>Flavobacteriia</taxon>
        <taxon>Flavobacteriales</taxon>
        <taxon>Flavobacteriaceae</taxon>
        <taxon>Zhouia</taxon>
    </lineage>
</organism>
<dbReference type="RefSeq" id="WP_074977941.1">
    <property type="nucleotide sequence ID" value="NZ_FPAG01000004.1"/>
</dbReference>
<reference evidence="1 2" key="1">
    <citation type="submission" date="2016-10" db="EMBL/GenBank/DDBJ databases">
        <authorList>
            <person name="de Groot N.N."/>
        </authorList>
    </citation>
    <scope>NUCLEOTIDE SEQUENCE [LARGE SCALE GENOMIC DNA]</scope>
    <source>
        <strain evidence="1 2">CGMCC 1.6114</strain>
    </source>
</reference>
<dbReference type="EMBL" id="FPAG01000004">
    <property type="protein sequence ID" value="SFS72972.1"/>
    <property type="molecule type" value="Genomic_DNA"/>
</dbReference>
<dbReference type="Proteomes" id="UP000183209">
    <property type="component" value="Unassembled WGS sequence"/>
</dbReference>
<dbReference type="Pfam" id="PF08002">
    <property type="entry name" value="DUF1697"/>
    <property type="match status" value="1"/>
</dbReference>
<dbReference type="Gene3D" id="3.30.70.1280">
    <property type="entry name" value="SP0830-like domains"/>
    <property type="match status" value="1"/>
</dbReference>
<dbReference type="PANTHER" id="PTHR36439">
    <property type="entry name" value="BLL4334 PROTEIN"/>
    <property type="match status" value="1"/>
</dbReference>
<dbReference type="OrthoDB" id="9806494at2"/>